<evidence type="ECO:0000313" key="2">
    <source>
        <dbReference type="Proteomes" id="UP000318943"/>
    </source>
</evidence>
<organism evidence="1 2">
    <name type="scientific">Cupriavidus campinensis</name>
    <dbReference type="NCBI Taxonomy" id="151783"/>
    <lineage>
        <taxon>Bacteria</taxon>
        <taxon>Pseudomonadati</taxon>
        <taxon>Pseudomonadota</taxon>
        <taxon>Betaproteobacteria</taxon>
        <taxon>Burkholderiales</taxon>
        <taxon>Burkholderiaceae</taxon>
        <taxon>Cupriavidus</taxon>
    </lineage>
</organism>
<evidence type="ECO:0000313" key="1">
    <source>
        <dbReference type="EMBL" id="TSP13951.1"/>
    </source>
</evidence>
<comment type="caution">
    <text evidence="1">The sequence shown here is derived from an EMBL/GenBank/DDBJ whole genome shotgun (WGS) entry which is preliminary data.</text>
</comment>
<protein>
    <submittedName>
        <fullName evidence="1">Uncharacterized protein</fullName>
    </submittedName>
</protein>
<keyword evidence="2" id="KW-1185">Reference proteome</keyword>
<accession>A0ABY3ESL3</accession>
<sequence>MLFKPNLDCLIHVANDKTDGYGRPLPATVVPERCAIVDLNLGAQKTSVRADSSATRGNAEEMVAAGQILLTKATRAGHNDIVEIYGIKYLITGKSPQVSVRGELDHWLITLVTWGAF</sequence>
<dbReference type="Proteomes" id="UP000318943">
    <property type="component" value="Unassembled WGS sequence"/>
</dbReference>
<reference evidence="1 2" key="1">
    <citation type="submission" date="2019-05" db="EMBL/GenBank/DDBJ databases">
        <title>Whole genome sequence analysis of Cupriavidus campinensis S14E4C strain.</title>
        <authorList>
            <person name="Abbaszade G."/>
            <person name="Szabo A."/>
            <person name="Toumi M."/>
            <person name="Toth E."/>
        </authorList>
    </citation>
    <scope>NUCLEOTIDE SEQUENCE [LARGE SCALE GENOMIC DNA]</scope>
    <source>
        <strain evidence="1 2">S14E4C</strain>
    </source>
</reference>
<dbReference type="RefSeq" id="WP_144196644.1">
    <property type="nucleotide sequence ID" value="NZ_VCIZ01000002.1"/>
</dbReference>
<gene>
    <name evidence="1" type="ORF">FGG12_05615</name>
</gene>
<name>A0ABY3ESL3_9BURK</name>
<proteinExistence type="predicted"/>
<dbReference type="EMBL" id="VCIZ01000002">
    <property type="protein sequence ID" value="TSP13951.1"/>
    <property type="molecule type" value="Genomic_DNA"/>
</dbReference>